<accession>A0A3B0VJ05</accession>
<dbReference type="FunFam" id="3.30.565.10:FF:000010">
    <property type="entry name" value="Sensor histidine kinase RcsC"/>
    <property type="match status" value="1"/>
</dbReference>
<feature type="domain" description="Response regulatory" evidence="5">
    <location>
        <begin position="7"/>
        <end position="123"/>
    </location>
</feature>
<evidence type="ECO:0000259" key="5">
    <source>
        <dbReference type="PROSITE" id="PS50110"/>
    </source>
</evidence>
<dbReference type="InterPro" id="IPR011006">
    <property type="entry name" value="CheY-like_superfamily"/>
</dbReference>
<organism evidence="6">
    <name type="scientific">hydrothermal vent metagenome</name>
    <dbReference type="NCBI Taxonomy" id="652676"/>
    <lineage>
        <taxon>unclassified sequences</taxon>
        <taxon>metagenomes</taxon>
        <taxon>ecological metagenomes</taxon>
    </lineage>
</organism>
<dbReference type="InterPro" id="IPR036097">
    <property type="entry name" value="HisK_dim/P_sf"/>
</dbReference>
<protein>
    <recommendedName>
        <fullName evidence="7">Response regulator</fullName>
    </recommendedName>
</protein>
<evidence type="ECO:0000256" key="3">
    <source>
        <dbReference type="ARBA" id="ARBA00022777"/>
    </source>
</evidence>
<dbReference type="InterPro" id="IPR036890">
    <property type="entry name" value="HATPase_C_sf"/>
</dbReference>
<dbReference type="InterPro" id="IPR004358">
    <property type="entry name" value="Sig_transdc_His_kin-like_C"/>
</dbReference>
<feature type="domain" description="Histidine kinase" evidence="4">
    <location>
        <begin position="304"/>
        <end position="532"/>
    </location>
</feature>
<dbReference type="PRINTS" id="PR00344">
    <property type="entry name" value="BCTRLSENSOR"/>
</dbReference>
<dbReference type="PANTHER" id="PTHR43547">
    <property type="entry name" value="TWO-COMPONENT HISTIDINE KINASE"/>
    <property type="match status" value="1"/>
</dbReference>
<evidence type="ECO:0000259" key="4">
    <source>
        <dbReference type="PROSITE" id="PS50109"/>
    </source>
</evidence>
<dbReference type="SUPFAM" id="SSF47384">
    <property type="entry name" value="Homodimeric domain of signal transducing histidine kinase"/>
    <property type="match status" value="1"/>
</dbReference>
<dbReference type="SMART" id="SM00388">
    <property type="entry name" value="HisKA"/>
    <property type="match status" value="1"/>
</dbReference>
<evidence type="ECO:0000256" key="2">
    <source>
        <dbReference type="ARBA" id="ARBA00022679"/>
    </source>
</evidence>
<dbReference type="EMBL" id="UOEU01001118">
    <property type="protein sequence ID" value="VAW43588.1"/>
    <property type="molecule type" value="Genomic_DNA"/>
</dbReference>
<dbReference type="SUPFAM" id="SSF55874">
    <property type="entry name" value="ATPase domain of HSP90 chaperone/DNA topoisomerase II/histidine kinase"/>
    <property type="match status" value="1"/>
</dbReference>
<dbReference type="Pfam" id="PF00512">
    <property type="entry name" value="HisKA"/>
    <property type="match status" value="1"/>
</dbReference>
<dbReference type="InterPro" id="IPR003018">
    <property type="entry name" value="GAF"/>
</dbReference>
<name>A0A3B0VJ05_9ZZZZ</name>
<dbReference type="InterPro" id="IPR003661">
    <property type="entry name" value="HisK_dim/P_dom"/>
</dbReference>
<evidence type="ECO:0000256" key="1">
    <source>
        <dbReference type="ARBA" id="ARBA00022553"/>
    </source>
</evidence>
<dbReference type="CDD" id="cd16922">
    <property type="entry name" value="HATPase_EvgS-ArcB-TorS-like"/>
    <property type="match status" value="1"/>
</dbReference>
<dbReference type="Gene3D" id="1.10.287.130">
    <property type="match status" value="1"/>
</dbReference>
<evidence type="ECO:0008006" key="7">
    <source>
        <dbReference type="Google" id="ProtNLM"/>
    </source>
</evidence>
<dbReference type="InterPro" id="IPR029016">
    <property type="entry name" value="GAF-like_dom_sf"/>
</dbReference>
<dbReference type="CDD" id="cd00082">
    <property type="entry name" value="HisKA"/>
    <property type="match status" value="1"/>
</dbReference>
<dbReference type="Gene3D" id="3.30.565.10">
    <property type="entry name" value="Histidine kinase-like ATPase, C-terminal domain"/>
    <property type="match status" value="1"/>
</dbReference>
<dbReference type="SUPFAM" id="SSF52172">
    <property type="entry name" value="CheY-like"/>
    <property type="match status" value="1"/>
</dbReference>
<gene>
    <name evidence="6" type="ORF">MNBD_CHLOROFLEXI01-2925</name>
</gene>
<dbReference type="Pfam" id="PF00072">
    <property type="entry name" value="Response_reg"/>
    <property type="match status" value="1"/>
</dbReference>
<dbReference type="AlphaFoldDB" id="A0A3B0VJ05"/>
<dbReference type="SMART" id="SM00387">
    <property type="entry name" value="HATPase_c"/>
    <property type="match status" value="1"/>
</dbReference>
<proteinExistence type="predicted"/>
<evidence type="ECO:0000313" key="6">
    <source>
        <dbReference type="EMBL" id="VAW43588.1"/>
    </source>
</evidence>
<dbReference type="PANTHER" id="PTHR43547:SF2">
    <property type="entry name" value="HYBRID SIGNAL TRANSDUCTION HISTIDINE KINASE C"/>
    <property type="match status" value="1"/>
</dbReference>
<dbReference type="GO" id="GO:0000155">
    <property type="term" value="F:phosphorelay sensor kinase activity"/>
    <property type="evidence" value="ECO:0007669"/>
    <property type="project" value="InterPro"/>
</dbReference>
<dbReference type="SMART" id="SM00448">
    <property type="entry name" value="REC"/>
    <property type="match status" value="1"/>
</dbReference>
<dbReference type="PROSITE" id="PS50110">
    <property type="entry name" value="RESPONSE_REGULATORY"/>
    <property type="match status" value="1"/>
</dbReference>
<dbReference type="InterPro" id="IPR005467">
    <property type="entry name" value="His_kinase_dom"/>
</dbReference>
<dbReference type="PROSITE" id="PS50109">
    <property type="entry name" value="HIS_KIN"/>
    <property type="match status" value="1"/>
</dbReference>
<keyword evidence="1" id="KW-0597">Phosphoprotein</keyword>
<dbReference type="Pfam" id="PF13185">
    <property type="entry name" value="GAF_2"/>
    <property type="match status" value="1"/>
</dbReference>
<dbReference type="Pfam" id="PF02518">
    <property type="entry name" value="HATPase_c"/>
    <property type="match status" value="1"/>
</dbReference>
<dbReference type="Gene3D" id="3.30.450.40">
    <property type="match status" value="1"/>
</dbReference>
<dbReference type="InterPro" id="IPR003594">
    <property type="entry name" value="HATPase_dom"/>
</dbReference>
<keyword evidence="3" id="KW-0418">Kinase</keyword>
<sequence length="542" mass="60191">MKEDSACVLVVDDNDMNRDLLTRRLKRMGHEVVTAENGRIALSQLAKHTIDIILLDIMMPVLNGFELLPILKADPQLKSIPVIVISAADDMESIVKGIELGAEDYLPKPFNLPLLNARINTSLARKRLYDKEQARLQELATLRKIDAELNVTLDMRRVMEITLKWALRQVGGQAGLMGTLDKDRLHVLAAQGYTYEIYEDSPFVLLEQLPAAQMALKTGEVAYQQTERAGLLAHTQSQIVLPLYRETAVIALLLLESTQANQWQPEHLAFLRRLGNHAAIAIANAQLMAATQLANEAKTEFVSFVSHELKIPMTSIKGFANLLLSADFGSINEVQTNFLNTIRNNVDRMNRLVTDLTDVSQMESGQLHLETQPIQLAEVVDEVAASTQAQMAEKQQTLAITVPEDLPDVWADPTRLAQILTNLVSNAYKYTPENGRITICAEEMNSVNDRAEVQPMIHVSVADTGLGIKEDEQKAIFDKFFRGSDDEALQSPGTGLGLNITKNLVELHDGRIWFESKYRQGTTFHFIIPVANNGSDAAHAVA</sequence>
<dbReference type="InterPro" id="IPR001789">
    <property type="entry name" value="Sig_transdc_resp-reg_receiver"/>
</dbReference>
<reference evidence="6" key="1">
    <citation type="submission" date="2018-06" db="EMBL/GenBank/DDBJ databases">
        <authorList>
            <person name="Zhirakovskaya E."/>
        </authorList>
    </citation>
    <scope>NUCLEOTIDE SEQUENCE</scope>
</reference>
<dbReference type="Gene3D" id="3.40.50.2300">
    <property type="match status" value="1"/>
</dbReference>
<keyword evidence="2" id="KW-0808">Transferase</keyword>
<dbReference type="SUPFAM" id="SSF55781">
    <property type="entry name" value="GAF domain-like"/>
    <property type="match status" value="1"/>
</dbReference>